<organism evidence="3 5">
    <name type="scientific">Sinanodonta woodiana</name>
    <name type="common">Chinese pond mussel</name>
    <name type="synonym">Anodonta woodiana</name>
    <dbReference type="NCBI Taxonomy" id="1069815"/>
    <lineage>
        <taxon>Eukaryota</taxon>
        <taxon>Metazoa</taxon>
        <taxon>Spiralia</taxon>
        <taxon>Lophotrochozoa</taxon>
        <taxon>Mollusca</taxon>
        <taxon>Bivalvia</taxon>
        <taxon>Autobranchia</taxon>
        <taxon>Heteroconchia</taxon>
        <taxon>Palaeoheterodonta</taxon>
        <taxon>Unionida</taxon>
        <taxon>Unionoidea</taxon>
        <taxon>Unionidae</taxon>
        <taxon>Unioninae</taxon>
        <taxon>Sinanodonta</taxon>
    </lineage>
</organism>
<protein>
    <recommendedName>
        <fullName evidence="2">Phosducin domain-containing protein</fullName>
    </recommendedName>
</protein>
<comment type="similarity">
    <text evidence="1">Belongs to the phosducin family.</text>
</comment>
<dbReference type="PANTHER" id="PTHR45809">
    <property type="entry name" value="VIRAL IAP-ASSOCIATED FACTOR HOMOLOG"/>
    <property type="match status" value="1"/>
</dbReference>
<proteinExistence type="inferred from homology"/>
<feature type="domain" description="Phosducin" evidence="2">
    <location>
        <begin position="38"/>
        <end position="182"/>
    </location>
</feature>
<dbReference type="InterPro" id="IPR051498">
    <property type="entry name" value="Phosducin-like_chap/apop_reg"/>
</dbReference>
<dbReference type="EMBL" id="JBJQND010000001">
    <property type="protein sequence ID" value="KAL3891962.1"/>
    <property type="molecule type" value="Genomic_DNA"/>
</dbReference>
<keyword evidence="5" id="KW-1185">Reference proteome</keyword>
<evidence type="ECO:0000256" key="1">
    <source>
        <dbReference type="ARBA" id="ARBA00009686"/>
    </source>
</evidence>
<dbReference type="SUPFAM" id="SSF52833">
    <property type="entry name" value="Thioredoxin-like"/>
    <property type="match status" value="1"/>
</dbReference>
<dbReference type="Proteomes" id="UP001634394">
    <property type="component" value="Unassembled WGS sequence"/>
</dbReference>
<name>A0ABD3Y0G3_SINWO</name>
<dbReference type="EMBL" id="JBJQND010000001">
    <property type="protein sequence ID" value="KAL3892070.1"/>
    <property type="molecule type" value="Genomic_DNA"/>
</dbReference>
<dbReference type="Gene3D" id="3.40.30.10">
    <property type="entry name" value="Glutaredoxin"/>
    <property type="match status" value="1"/>
</dbReference>
<gene>
    <name evidence="3" type="ORF">ACJMK2_004202</name>
    <name evidence="4" type="ORF">ACJMK2_004310</name>
</gene>
<evidence type="ECO:0000313" key="4">
    <source>
        <dbReference type="EMBL" id="KAL3892070.1"/>
    </source>
</evidence>
<dbReference type="InterPro" id="IPR024253">
    <property type="entry name" value="Phosducin_thioredoxin-like_dom"/>
</dbReference>
<dbReference type="AlphaFoldDB" id="A0ABD3Y0G3"/>
<evidence type="ECO:0000259" key="2">
    <source>
        <dbReference type="Pfam" id="PF02114"/>
    </source>
</evidence>
<reference evidence="3 5" key="1">
    <citation type="submission" date="2024-11" db="EMBL/GenBank/DDBJ databases">
        <title>Chromosome-level genome assembly of the freshwater bivalve Anodonta woodiana.</title>
        <authorList>
            <person name="Chen X."/>
        </authorList>
    </citation>
    <scope>NUCLEOTIDE SEQUENCE [LARGE SCALE GENOMIC DNA]</scope>
    <source>
        <strain evidence="3">MN2024</strain>
        <tissue evidence="3">Gills</tissue>
    </source>
</reference>
<evidence type="ECO:0000313" key="3">
    <source>
        <dbReference type="EMBL" id="KAL3891962.1"/>
    </source>
</evidence>
<dbReference type="CDD" id="cd02988">
    <property type="entry name" value="Phd_like_VIAF"/>
    <property type="match status" value="1"/>
</dbReference>
<evidence type="ECO:0000313" key="5">
    <source>
        <dbReference type="Proteomes" id="UP001634394"/>
    </source>
</evidence>
<sequence length="239" mass="27777">MQDPNADTEWNDILRAKGILAPKEKEVSEEDVIDILESTIQEKSRGKQLEDMTLDELNENEDEIDEEDERIFEAYRLQRLSEMQAARLRAKFGEVREITREDYVREVNNAGDGIWIVLHVYKQGIPLCTLINQHMTRLAQKFPETKFLKSISSVCIPNYPDKNLPTLFIYFEGELKKQFVGPHEFGGMNLKLNEFEWMISQTGAVKTEMEEPPKTQIKDVMNIAIRESAINRDDSDDDY</sequence>
<accession>A0ABD3Y0G3</accession>
<comment type="caution">
    <text evidence="3">The sequence shown here is derived from an EMBL/GenBank/DDBJ whole genome shotgun (WGS) entry which is preliminary data.</text>
</comment>
<dbReference type="PANTHER" id="PTHR45809:SF3">
    <property type="entry name" value="VIRAL IAP-ASSOCIATED FACTOR HOMOLOG"/>
    <property type="match status" value="1"/>
</dbReference>
<dbReference type="InterPro" id="IPR036249">
    <property type="entry name" value="Thioredoxin-like_sf"/>
</dbReference>
<dbReference type="Pfam" id="PF02114">
    <property type="entry name" value="Phosducin"/>
    <property type="match status" value="1"/>
</dbReference>